<feature type="compositionally biased region" description="Low complexity" evidence="1">
    <location>
        <begin position="350"/>
        <end position="398"/>
    </location>
</feature>
<dbReference type="Proteomes" id="UP000293045">
    <property type="component" value="Unassembled WGS sequence"/>
</dbReference>
<accession>A0A4Q9KTX6</accession>
<proteinExistence type="predicted"/>
<evidence type="ECO:0000256" key="1">
    <source>
        <dbReference type="SAM" id="MobiDB-lite"/>
    </source>
</evidence>
<dbReference type="Gene3D" id="3.90.70.10">
    <property type="entry name" value="Cysteine proteinases"/>
    <property type="match status" value="1"/>
</dbReference>
<dbReference type="GO" id="GO:0004843">
    <property type="term" value="F:cysteine-type deubiquitinase activity"/>
    <property type="evidence" value="ECO:0007669"/>
    <property type="project" value="InterPro"/>
</dbReference>
<dbReference type="InterPro" id="IPR001394">
    <property type="entry name" value="Peptidase_C19_UCH"/>
</dbReference>
<comment type="caution">
    <text evidence="3">The sequence shown here is derived from an EMBL/GenBank/DDBJ whole genome shotgun (WGS) entry which is preliminary data.</text>
</comment>
<dbReference type="VEuPathDB" id="MicrosporidiaDB:CWI36_3278p0010"/>
<feature type="compositionally biased region" description="Low complexity" evidence="1">
    <location>
        <begin position="233"/>
        <end position="247"/>
    </location>
</feature>
<evidence type="ECO:0000313" key="4">
    <source>
        <dbReference type="Proteomes" id="UP000293045"/>
    </source>
</evidence>
<dbReference type="SUPFAM" id="SSF54001">
    <property type="entry name" value="Cysteine proteinases"/>
    <property type="match status" value="1"/>
</dbReference>
<organism evidence="3 4">
    <name type="scientific">Hamiltosporidium magnivora</name>
    <dbReference type="NCBI Taxonomy" id="148818"/>
    <lineage>
        <taxon>Eukaryota</taxon>
        <taxon>Fungi</taxon>
        <taxon>Fungi incertae sedis</taxon>
        <taxon>Microsporidia</taxon>
        <taxon>Dubosqiidae</taxon>
        <taxon>Hamiltosporidium</taxon>
    </lineage>
</organism>
<feature type="domain" description="USP" evidence="2">
    <location>
        <begin position="153"/>
        <end position="398"/>
    </location>
</feature>
<feature type="region of interest" description="Disordered" evidence="1">
    <location>
        <begin position="226"/>
        <end position="247"/>
    </location>
</feature>
<reference evidence="3 4" key="1">
    <citation type="submission" date="2017-12" db="EMBL/GenBank/DDBJ databases">
        <authorList>
            <person name="Pombert J.-F."/>
            <person name="Haag K.L."/>
            <person name="Ebert D."/>
        </authorList>
    </citation>
    <scope>NUCLEOTIDE SEQUENCE [LARGE SCALE GENOMIC DNA]</scope>
    <source>
        <strain evidence="3">IL-BN-2</strain>
    </source>
</reference>
<protein>
    <recommendedName>
        <fullName evidence="2">USP domain-containing protein</fullName>
    </recommendedName>
</protein>
<dbReference type="VEuPathDB" id="MicrosporidiaDB:CWI39_2809p0010"/>
<evidence type="ECO:0000313" key="3">
    <source>
        <dbReference type="EMBL" id="TBT97690.1"/>
    </source>
</evidence>
<evidence type="ECO:0000259" key="2">
    <source>
        <dbReference type="PROSITE" id="PS50235"/>
    </source>
</evidence>
<feature type="region of interest" description="Disordered" evidence="1">
    <location>
        <begin position="76"/>
        <end position="98"/>
    </location>
</feature>
<dbReference type="Pfam" id="PF00443">
    <property type="entry name" value="UCH"/>
    <property type="match status" value="1"/>
</dbReference>
<feature type="region of interest" description="Disordered" evidence="1">
    <location>
        <begin position="307"/>
        <end position="398"/>
    </location>
</feature>
<name>A0A4Q9KTX6_9MICR</name>
<dbReference type="InterPro" id="IPR028889">
    <property type="entry name" value="USP"/>
</dbReference>
<feature type="compositionally biased region" description="Low complexity" evidence="1">
    <location>
        <begin position="313"/>
        <end position="341"/>
    </location>
</feature>
<dbReference type="GO" id="GO:0016579">
    <property type="term" value="P:protein deubiquitination"/>
    <property type="evidence" value="ECO:0007669"/>
    <property type="project" value="InterPro"/>
</dbReference>
<sequence>MFLSKKYTWTPQNNTQFTSTPHFYLDNHPWKLILCYTYNKYYISIHYDGSSFFDIQTFLTLQISLKEEFDNKLEANSSSNSSSNISSNSNNPTTISSINPTKQQNTISLFHTHSFNRFDTDFGLFTPTFPINITLTIYLLKTPYNSFKYTSFTGIKNLGGTCYINTLLQTLFHIPEYRNMILSLGYSNSDSRDNNNSNMLDGSKDNLYDNNKDNKVINNNKDKLINNNKDKINNTTTTTTTPTTTPPTTTTPLLYLQHLFYQLLTHTDIQIKPFIIKSNIFTDTNTHQDIHEYSKIFFDFLEREYKGSGGCGSNSSSSNSSSSNSSSSNSSSSNSSSSNNIRDIRDIRDTNNNPNTTTDNNNPNTTNNTTTTNNNNPNTTNNNNNPNTTNNNNNPTTT</sequence>
<gene>
    <name evidence="3" type="ORF">CWI39_2809p0010</name>
</gene>
<dbReference type="AlphaFoldDB" id="A0A4Q9KTX6"/>
<feature type="non-terminal residue" evidence="3">
    <location>
        <position position="398"/>
    </location>
</feature>
<dbReference type="PROSITE" id="PS50235">
    <property type="entry name" value="USP_3"/>
    <property type="match status" value="1"/>
</dbReference>
<dbReference type="EMBL" id="PIXR01002809">
    <property type="protein sequence ID" value="TBT97690.1"/>
    <property type="molecule type" value="Genomic_DNA"/>
</dbReference>
<dbReference type="InterPro" id="IPR038765">
    <property type="entry name" value="Papain-like_cys_pep_sf"/>
</dbReference>